<dbReference type="SUPFAM" id="SSF52317">
    <property type="entry name" value="Class I glutamine amidotransferase-like"/>
    <property type="match status" value="1"/>
</dbReference>
<accession>A0A419I7K2</accession>
<comment type="caution">
    <text evidence="1">The sequence shown here is derived from an EMBL/GenBank/DDBJ whole genome shotgun (WGS) entry which is preliminary data.</text>
</comment>
<reference evidence="1 2" key="1">
    <citation type="submission" date="2018-09" db="EMBL/GenBank/DDBJ databases">
        <title>YIM PH 21725 draft genome.</title>
        <authorList>
            <person name="Miao C."/>
        </authorList>
    </citation>
    <scope>NUCLEOTIDE SEQUENCE [LARGE SCALE GENOMIC DNA]</scope>
    <source>
        <strain evidence="2">YIM PH21725</strain>
    </source>
</reference>
<gene>
    <name evidence="1" type="ORF">D5S19_08675</name>
</gene>
<dbReference type="Pfam" id="PF07722">
    <property type="entry name" value="Peptidase_C26"/>
    <property type="match status" value="1"/>
</dbReference>
<dbReference type="RefSeq" id="WP_120022801.1">
    <property type="nucleotide sequence ID" value="NZ_QZFV01000066.1"/>
</dbReference>
<sequence length="238" mass="25403">MARPLIAVSAPREEVPTAFGTIDCTKLTAHYTDAVYAAGGQPVVFPVTAPPPPDLVARMDGLMLTGGGDLNPALYGEAPEESVYGVRDDRDAFEVALYQEALALGLPILAICRGLQLVNVLRGGSLLQEIEGEQNHWQENPSTEPSHDIAVAAGSALAEVFGRTARVNSYHHQSVKQLGNGLRVAATCGDVIEAVEATDADLVGVQWHPEHMAATDPRQLALFESFVKRAAANPRTMR</sequence>
<keyword evidence="1" id="KW-0378">Hydrolase</keyword>
<dbReference type="PANTHER" id="PTHR43235:SF1">
    <property type="entry name" value="GLUTAMINE AMIDOTRANSFERASE PB2B2.05-RELATED"/>
    <property type="match status" value="1"/>
</dbReference>
<dbReference type="CDD" id="cd01745">
    <property type="entry name" value="GATase1_2"/>
    <property type="match status" value="1"/>
</dbReference>
<dbReference type="GO" id="GO:0033969">
    <property type="term" value="F:gamma-glutamyl-gamma-aminobutyrate hydrolase activity"/>
    <property type="evidence" value="ECO:0007669"/>
    <property type="project" value="TreeGrafter"/>
</dbReference>
<dbReference type="PANTHER" id="PTHR43235">
    <property type="entry name" value="GLUTAMINE AMIDOTRANSFERASE PB2B2.05-RELATED"/>
    <property type="match status" value="1"/>
</dbReference>
<dbReference type="Proteomes" id="UP000285112">
    <property type="component" value="Unassembled WGS sequence"/>
</dbReference>
<dbReference type="EMBL" id="QZFV01000066">
    <property type="protein sequence ID" value="RJQ87865.1"/>
    <property type="molecule type" value="Genomic_DNA"/>
</dbReference>
<dbReference type="AlphaFoldDB" id="A0A419I7K2"/>
<evidence type="ECO:0000313" key="2">
    <source>
        <dbReference type="Proteomes" id="UP000285112"/>
    </source>
</evidence>
<keyword evidence="2" id="KW-1185">Reference proteome</keyword>
<dbReference type="InterPro" id="IPR044668">
    <property type="entry name" value="PuuD-like"/>
</dbReference>
<dbReference type="GO" id="GO:0006598">
    <property type="term" value="P:polyamine catabolic process"/>
    <property type="evidence" value="ECO:0007669"/>
    <property type="project" value="TreeGrafter"/>
</dbReference>
<organism evidence="1 2">
    <name type="scientific">Amycolatopsis panacis</name>
    <dbReference type="NCBI Taxonomy" id="2340917"/>
    <lineage>
        <taxon>Bacteria</taxon>
        <taxon>Bacillati</taxon>
        <taxon>Actinomycetota</taxon>
        <taxon>Actinomycetes</taxon>
        <taxon>Pseudonocardiales</taxon>
        <taxon>Pseudonocardiaceae</taxon>
        <taxon>Amycolatopsis</taxon>
    </lineage>
</organism>
<dbReference type="Gene3D" id="3.40.50.880">
    <property type="match status" value="1"/>
</dbReference>
<name>A0A419I7K2_9PSEU</name>
<dbReference type="PROSITE" id="PS51273">
    <property type="entry name" value="GATASE_TYPE_1"/>
    <property type="match status" value="1"/>
</dbReference>
<protein>
    <submittedName>
        <fullName evidence="1">Gamma-glutamyl-gamma-aminobutyrate hydrolase family protein</fullName>
    </submittedName>
</protein>
<proteinExistence type="predicted"/>
<dbReference type="OrthoDB" id="9813383at2"/>
<evidence type="ECO:0000313" key="1">
    <source>
        <dbReference type="EMBL" id="RJQ87865.1"/>
    </source>
</evidence>
<dbReference type="InterPro" id="IPR029062">
    <property type="entry name" value="Class_I_gatase-like"/>
</dbReference>
<dbReference type="InterPro" id="IPR011697">
    <property type="entry name" value="Peptidase_C26"/>
</dbReference>
<dbReference type="GO" id="GO:0005829">
    <property type="term" value="C:cytosol"/>
    <property type="evidence" value="ECO:0007669"/>
    <property type="project" value="TreeGrafter"/>
</dbReference>